<dbReference type="Proteomes" id="UP000607559">
    <property type="component" value="Unassembled WGS sequence"/>
</dbReference>
<evidence type="ECO:0000313" key="1">
    <source>
        <dbReference type="EMBL" id="GGA86777.1"/>
    </source>
</evidence>
<dbReference type="Gene3D" id="1.10.1740.10">
    <property type="match status" value="1"/>
</dbReference>
<reference evidence="1" key="2">
    <citation type="submission" date="2020-09" db="EMBL/GenBank/DDBJ databases">
        <authorList>
            <person name="Sun Q."/>
            <person name="Zhou Y."/>
        </authorList>
    </citation>
    <scope>NUCLEOTIDE SEQUENCE</scope>
    <source>
        <strain evidence="1">CGMCC 1.15448</strain>
    </source>
</reference>
<accession>A0A8J2XP64</accession>
<name>A0A8J2XP64_9BACT</name>
<dbReference type="InterPro" id="IPR013325">
    <property type="entry name" value="RNA_pol_sigma_r2"/>
</dbReference>
<dbReference type="AlphaFoldDB" id="A0A8J2XP64"/>
<comment type="caution">
    <text evidence="1">The sequence shown here is derived from an EMBL/GenBank/DDBJ whole genome shotgun (WGS) entry which is preliminary data.</text>
</comment>
<keyword evidence="2" id="KW-1185">Reference proteome</keyword>
<reference evidence="1" key="1">
    <citation type="journal article" date="2014" name="Int. J. Syst. Evol. Microbiol.">
        <title>Complete genome sequence of Corynebacterium casei LMG S-19264T (=DSM 44701T), isolated from a smear-ripened cheese.</title>
        <authorList>
            <consortium name="US DOE Joint Genome Institute (JGI-PGF)"/>
            <person name="Walter F."/>
            <person name="Albersmeier A."/>
            <person name="Kalinowski J."/>
            <person name="Ruckert C."/>
        </authorList>
    </citation>
    <scope>NUCLEOTIDE SEQUENCE</scope>
    <source>
        <strain evidence="1">CGMCC 1.15448</strain>
    </source>
</reference>
<organism evidence="1 2">
    <name type="scientific">Puia dinghuensis</name>
    <dbReference type="NCBI Taxonomy" id="1792502"/>
    <lineage>
        <taxon>Bacteria</taxon>
        <taxon>Pseudomonadati</taxon>
        <taxon>Bacteroidota</taxon>
        <taxon>Chitinophagia</taxon>
        <taxon>Chitinophagales</taxon>
        <taxon>Chitinophagaceae</taxon>
        <taxon>Puia</taxon>
    </lineage>
</organism>
<sequence length="126" mass="14780">MITEREAGERDFSIRYLRHGFPEAFKVLFFEYYPELFSFSQMLLQHRLLARKMTIEAFFLLWSKRKEVDSVKKVKALLYLAVRNKCMEQLKAPAASVEQTVMVDAIPSSLPPELLRELFTFAARTL</sequence>
<dbReference type="GO" id="GO:0006352">
    <property type="term" value="P:DNA-templated transcription initiation"/>
    <property type="evidence" value="ECO:0007669"/>
    <property type="project" value="InterPro"/>
</dbReference>
<protein>
    <submittedName>
        <fullName evidence="1">Uncharacterized protein</fullName>
    </submittedName>
</protein>
<proteinExistence type="predicted"/>
<dbReference type="EMBL" id="BMJC01000001">
    <property type="protein sequence ID" value="GGA86777.1"/>
    <property type="molecule type" value="Genomic_DNA"/>
</dbReference>
<dbReference type="GO" id="GO:0003700">
    <property type="term" value="F:DNA-binding transcription factor activity"/>
    <property type="evidence" value="ECO:0007669"/>
    <property type="project" value="InterPro"/>
</dbReference>
<dbReference type="SUPFAM" id="SSF88946">
    <property type="entry name" value="Sigma2 domain of RNA polymerase sigma factors"/>
    <property type="match status" value="1"/>
</dbReference>
<gene>
    <name evidence="1" type="ORF">GCM10011511_07300</name>
</gene>
<dbReference type="RefSeq" id="WP_188928657.1">
    <property type="nucleotide sequence ID" value="NZ_BMJC01000001.1"/>
</dbReference>
<evidence type="ECO:0000313" key="2">
    <source>
        <dbReference type="Proteomes" id="UP000607559"/>
    </source>
</evidence>